<comment type="subcellular location">
    <subcellularLocation>
        <location evidence="1">Cell membrane</location>
        <topology evidence="1">Multi-pass membrane protein</topology>
    </subcellularLocation>
</comment>
<dbReference type="GO" id="GO:0015293">
    <property type="term" value="F:symporter activity"/>
    <property type="evidence" value="ECO:0007669"/>
    <property type="project" value="TreeGrafter"/>
</dbReference>
<feature type="transmembrane region" description="Helical" evidence="11">
    <location>
        <begin position="248"/>
        <end position="266"/>
    </location>
</feature>
<feature type="transmembrane region" description="Helical" evidence="11">
    <location>
        <begin position="332"/>
        <end position="357"/>
    </location>
</feature>
<dbReference type="InterPro" id="IPR051163">
    <property type="entry name" value="Sodium:Solute_Symporter_SSF"/>
</dbReference>
<evidence type="ECO:0000256" key="2">
    <source>
        <dbReference type="ARBA" id="ARBA00006434"/>
    </source>
</evidence>
<dbReference type="GO" id="GO:0005886">
    <property type="term" value="C:plasma membrane"/>
    <property type="evidence" value="ECO:0007669"/>
    <property type="project" value="UniProtKB-SubCell"/>
</dbReference>
<dbReference type="GO" id="GO:0006814">
    <property type="term" value="P:sodium ion transport"/>
    <property type="evidence" value="ECO:0007669"/>
    <property type="project" value="UniProtKB-KW"/>
</dbReference>
<feature type="transmembrane region" description="Helical" evidence="11">
    <location>
        <begin position="1208"/>
        <end position="1234"/>
    </location>
</feature>
<dbReference type="PROSITE" id="PS50283">
    <property type="entry name" value="NA_SOLUT_SYMP_3"/>
    <property type="match status" value="4"/>
</dbReference>
<feature type="transmembrane region" description="Helical" evidence="11">
    <location>
        <begin position="1856"/>
        <end position="1875"/>
    </location>
</feature>
<comment type="caution">
    <text evidence="12">The sequence shown here is derived from an EMBL/GenBank/DDBJ whole genome shotgun (WGS) entry which is preliminary data.</text>
</comment>
<proteinExistence type="inferred from homology"/>
<dbReference type="Proteomes" id="UP000215335">
    <property type="component" value="Unassembled WGS sequence"/>
</dbReference>
<feature type="transmembrane region" description="Helical" evidence="11">
    <location>
        <begin position="91"/>
        <end position="115"/>
    </location>
</feature>
<evidence type="ECO:0000256" key="4">
    <source>
        <dbReference type="ARBA" id="ARBA00022475"/>
    </source>
</evidence>
<feature type="transmembrane region" description="Helical" evidence="11">
    <location>
        <begin position="2110"/>
        <end position="2132"/>
    </location>
</feature>
<dbReference type="InterPro" id="IPR001734">
    <property type="entry name" value="Na/solute_symporter"/>
</dbReference>
<feature type="non-terminal residue" evidence="12">
    <location>
        <position position="2439"/>
    </location>
</feature>
<keyword evidence="5 11" id="KW-0812">Transmembrane</keyword>
<feature type="transmembrane region" description="Helical" evidence="11">
    <location>
        <begin position="396"/>
        <end position="415"/>
    </location>
</feature>
<feature type="transmembrane region" description="Helical" evidence="11">
    <location>
        <begin position="450"/>
        <end position="467"/>
    </location>
</feature>
<feature type="transmembrane region" description="Helical" evidence="11">
    <location>
        <begin position="2019"/>
        <end position="2042"/>
    </location>
</feature>
<feature type="transmembrane region" description="Helical" evidence="11">
    <location>
        <begin position="713"/>
        <end position="732"/>
    </location>
</feature>
<feature type="transmembrane region" description="Helical" evidence="11">
    <location>
        <begin position="964"/>
        <end position="985"/>
    </location>
</feature>
<feature type="transmembrane region" description="Helical" evidence="11">
    <location>
        <begin position="794"/>
        <end position="812"/>
    </location>
</feature>
<feature type="transmembrane region" description="Helical" evidence="11">
    <location>
        <begin position="1512"/>
        <end position="1531"/>
    </location>
</feature>
<dbReference type="PANTHER" id="PTHR42985:SF21">
    <property type="entry name" value="SODIUM-DEPENDENT MULTIVITAMIN TRANSPORTER-LIKE PROTEIN"/>
    <property type="match status" value="1"/>
</dbReference>
<keyword evidence="9 11" id="KW-0472">Membrane</keyword>
<feature type="transmembrane region" description="Helical" evidence="11">
    <location>
        <begin position="833"/>
        <end position="856"/>
    </location>
</feature>
<feature type="transmembrane region" description="Helical" evidence="11">
    <location>
        <begin position="522"/>
        <end position="543"/>
    </location>
</feature>
<feature type="transmembrane region" description="Helical" evidence="11">
    <location>
        <begin position="1367"/>
        <end position="1385"/>
    </location>
</feature>
<feature type="transmembrane region" description="Helical" evidence="11">
    <location>
        <begin position="1781"/>
        <end position="1803"/>
    </location>
</feature>
<reference evidence="12 13" key="1">
    <citation type="journal article" date="2017" name="Curr. Biol.">
        <title>The Evolution of Venom by Co-option of Single-Copy Genes.</title>
        <authorList>
            <person name="Martinson E.O."/>
            <person name="Mrinalini"/>
            <person name="Kelkar Y.D."/>
            <person name="Chang C.H."/>
            <person name="Werren J.H."/>
        </authorList>
    </citation>
    <scope>NUCLEOTIDE SEQUENCE [LARGE SCALE GENOMIC DNA]</scope>
    <source>
        <strain evidence="12 13">Alberta</strain>
        <tissue evidence="12">Whole body</tissue>
    </source>
</reference>
<dbReference type="EMBL" id="NNAY01001285">
    <property type="protein sequence ID" value="OXU24490.1"/>
    <property type="molecule type" value="Genomic_DNA"/>
</dbReference>
<feature type="transmembrane region" description="Helical" evidence="11">
    <location>
        <begin position="2139"/>
        <end position="2156"/>
    </location>
</feature>
<feature type="transmembrane region" description="Helical" evidence="11">
    <location>
        <begin position="136"/>
        <end position="161"/>
    </location>
</feature>
<evidence type="ECO:0000256" key="6">
    <source>
        <dbReference type="ARBA" id="ARBA00022989"/>
    </source>
</evidence>
<feature type="transmembrane region" description="Helical" evidence="11">
    <location>
        <begin position="607"/>
        <end position="629"/>
    </location>
</feature>
<evidence type="ECO:0000313" key="13">
    <source>
        <dbReference type="Proteomes" id="UP000215335"/>
    </source>
</evidence>
<feature type="transmembrane region" description="Helical" evidence="11">
    <location>
        <begin position="939"/>
        <end position="958"/>
    </location>
</feature>
<evidence type="ECO:0000256" key="9">
    <source>
        <dbReference type="ARBA" id="ARBA00023136"/>
    </source>
</evidence>
<evidence type="ECO:0000256" key="7">
    <source>
        <dbReference type="ARBA" id="ARBA00023053"/>
    </source>
</evidence>
<keyword evidence="3" id="KW-0813">Transport</keyword>
<feature type="transmembrane region" description="Helical" evidence="11">
    <location>
        <begin position="1317"/>
        <end position="1340"/>
    </location>
</feature>
<feature type="transmembrane region" description="Helical" evidence="11">
    <location>
        <begin position="744"/>
        <end position="764"/>
    </location>
</feature>
<feature type="transmembrane region" description="Helical" evidence="11">
    <location>
        <begin position="287"/>
        <end position="312"/>
    </location>
</feature>
<dbReference type="Gene3D" id="1.20.1730.10">
    <property type="entry name" value="Sodium/glucose cotransporter"/>
    <property type="match status" value="4"/>
</dbReference>
<feature type="transmembrane region" description="Helical" evidence="11">
    <location>
        <begin position="1067"/>
        <end position="1089"/>
    </location>
</feature>
<dbReference type="PANTHER" id="PTHR42985">
    <property type="entry name" value="SODIUM-COUPLED MONOCARBOXYLATE TRANSPORTER"/>
    <property type="match status" value="1"/>
</dbReference>
<feature type="transmembrane region" description="Helical" evidence="11">
    <location>
        <begin position="1887"/>
        <end position="1910"/>
    </location>
</feature>
<sequence>MAENVTSRSMFEFQELTLGAIDYSLFGSLIALSLVIGLYFGFFSKQNSTNEYLFGGKTMGFVPVAFSMLAGHVSGITLLGVPTEVYQHGSAYFLVIITIVLTCSATSYIFVPVFYKLQLASVYEYLEVRFCRKIRMLASMLYIISLVMYIPLVVYAPALAFSQITGYSLYAIVPVLCCICIVYTSLGGVKAVIWTDTIQLVFTVGGLLAVFFIGVNSVGGFWQVISIAKEGNRTEIFDMSPSLYVRKSFWGMTISHTVLLISHFGVSQNCVQRFLSISRQRNVRKAIFILAIGMIIMKFTCALTGLTMYAYYHDCDPLKAKIVKRSDQVLPYYVMDIAGHLSGLPGVFLAGLVSCALSTMSAALNTLAGTIYDDFIDHWLPESSDKEVRATTIMKIIAVIVGLLGMGMTFVVQHLGTVFEISLSIRSVVEGPLLGLFVMGMMIPWVGRKGAMYGCLVGLALMHWLVIGNQWNVYNKRVKRVGLPTSVESCPASIVPGNATSNIVEHIGQDEEPFFLFRISMIHFNLIGTLITVVAGIATSFIIGEVDTDKVDSEHITPFMRSFKNVRAYFSLDRLYRISLVIGVYFGFFSKQDTTNEYLYGGKKMGYFPVAVSLLSSFLSGITFLGLPAEIYLYGTSYTTAFIGALITGIITIYVFLPIFFKLQLSCTNEYLELRFSKDVRKLSSMTYLIGLLALTSIIIYVPALAFSQVTGYSVHAITPILTIICITYTSMGGIKAVIWTDTFQFIFTLIGVFAILGIGLSSVSGVSEVWRIASEGGRTHAFDMSPNMYKRNTFWAIQVGLITSCVSRFSVGQKFVQKFLSVHTIGEAKKAIWIMIFGWIVIMMLCSLIGLTIYAKYHDCDPFKANLVERSDQNVIYFVMDVAGFIPGLPGIFLAGLVSSSLSTMSACLNTLAGMIYDDFIKNWLPESPKQEARAANIMKVCVIIVGIMAIGLVFVMEQLGTIFNMIFTIGSILDSPILCLFVLGMLMPWVGKKGALVGGYSSLIFSLWQVGVSQWHLINKRLHFPPLPTSTEGCPYELNHTISTTTYRPPLNPEDEPFFLFRISVLYFTLTGSLFGIIVGLVTSYFAKEMDPASVNPDYISPLLHRFLPKKKYIEVPLKDIHKSSFTYGIKQLTFGWTDYVLFVGLLGVSLLIGIYFGFFSKQDSAKEYLFGGKTMSYLPVAMSMLASLLSGITFLGIPTEVYFHGAYYSLTGIAAIICCIVTAYIFMPIFYDLQVASSYEYLELRFSKNIRSLASFLYVISLMLYIPIVIYVPALAFSQVTGYSVHVITPIFSLVCITYTTMGGVKAVVWTDTIQLFFTVGGLFTVLTMGVIAVGGFSEVWRISKEGGRLDIFDMNPNPFIRTTFWSMTIGTFFGNVSRFTIGQKFVQRFLSIEKEADIKKAVLFMGCGWVSLQLCCVVTGLIVYSKYHDCDPLTAKLVNRDDQTLPYYVMDVAKNIPGLSGVFLAGLVSSALSTMSASLNSLSGIIYEDFIDQWIQESPRKDAKSANIMKVTSFIIGLITIAMIFVIEHLGTIFEMANSLSTVVDGPLLGLFILGMFMPWVGKKGAISGGCSSIAVMSWIVGGTQWHIYNKRIQQAHLPTSIENCPFPLNNTLLQSTTLPPLASEDEPMLIFKLSFLYLILAGTLTTVIVGSIISLIISESDSSKVDPRHIAPFLRRFLPKKQYVEAVMTTLAPTVEMRQLIFGWSDYCLFGILLGVSLLIGLYFAVFSKQNSTSEYLYGGKHMHYIPVAISILASFLSGITFLGVPTEVYLHGSQYFAATIAALLIGMTSAYVTMPVFHQLQVCSCHEYLELRFSKTVRIFAAALYTISLLVYIPIVIYTPALAFSQVTGFDIHLITPFLCIICITYTTLGGVKAVVWTDTLQFIFTVSGLATILVLGVIAVGGIEEAWKIAEKGGRIKFFDFNPSPFDRNTFWAMSIGMTFTMLSRFGLGQKYIQRYLAIEKESDVRKAIILTSFGWATLQVACVYVGIIMYARYHNCDPYKAQLVKQSDQTLPYYVMDIAGHVFGLPGIFLAGLVSSALSTMSASLNTLSGTIYENFIDRLIADGPEKDARAANIMKVMSASMGLVTIGLIFIIERLGTVFELAYGLNSATEGPLLGLFILGMLCPWVGRRGAISGACVSLLAMCWLVGGTQWNVAHKRIRNSSLPTSVEHCPYPLNETVSQHVATTLPPLEPEEEPMLLFQIAILYFTLIGSVITVVVASAVSYLTGETDNVNKINPDYVSPIFTAKGFLHRTVKRYFHKQNVEHGDSRGFFIISIYSSWKTQKYPILSGNIFVLVIHIMSSSTSLLVQKGLLALSLAAALVLLCAMARRRLAAFEEIHRARNNLIVEILANVSEGLDRIEAGLDDIAARAAAAKLRLGQLTAVRRQNLLACALLREKNQQQETLAENVERAERSKTAGVAARAGEKRFNR</sequence>
<feature type="transmembrane region" description="Helical" evidence="11">
    <location>
        <begin position="1286"/>
        <end position="1305"/>
    </location>
</feature>
<keyword evidence="8" id="KW-0406">Ion transport</keyword>
<feature type="transmembrane region" description="Helical" evidence="11">
    <location>
        <begin position="61"/>
        <end position="79"/>
    </location>
</feature>
<protein>
    <recommendedName>
        <fullName evidence="14">Sodium-coupled monocarboxylate transporter 1</fullName>
    </recommendedName>
</protein>
<keyword evidence="7" id="KW-0915">Sodium</keyword>
<keyword evidence="10" id="KW-0739">Sodium transport</keyword>
<feature type="transmembrane region" description="Helical" evidence="11">
    <location>
        <begin position="2315"/>
        <end position="2336"/>
    </location>
</feature>
<evidence type="ECO:0000256" key="3">
    <source>
        <dbReference type="ARBA" id="ARBA00022448"/>
    </source>
</evidence>
<evidence type="ECO:0008006" key="14">
    <source>
        <dbReference type="Google" id="ProtNLM"/>
    </source>
</evidence>
<dbReference type="CDD" id="cd11492">
    <property type="entry name" value="SLC5sbd_NIS-SMVT"/>
    <property type="match status" value="4"/>
</dbReference>
<feature type="transmembrane region" description="Helical" evidence="11">
    <location>
        <begin position="876"/>
        <end position="899"/>
    </location>
</feature>
<comment type="similarity">
    <text evidence="2">Belongs to the sodium:solute symporter (SSF) (TC 2.A.21) family.</text>
</comment>
<feature type="transmembrane region" description="Helical" evidence="11">
    <location>
        <begin position="1937"/>
        <end position="1955"/>
    </location>
</feature>
<evidence type="ECO:0000256" key="11">
    <source>
        <dbReference type="SAM" id="Phobius"/>
    </source>
</evidence>
<evidence type="ECO:0000256" key="1">
    <source>
        <dbReference type="ARBA" id="ARBA00004651"/>
    </source>
</evidence>
<keyword evidence="6 11" id="KW-1133">Transmembrane helix</keyword>
<feature type="transmembrane region" description="Helical" evidence="11">
    <location>
        <begin position="20"/>
        <end position="40"/>
    </location>
</feature>
<feature type="transmembrane region" description="Helical" evidence="11">
    <location>
        <begin position="1255"/>
        <end position="1280"/>
    </location>
</feature>
<feature type="transmembrane region" description="Helical" evidence="11">
    <location>
        <begin position="2293"/>
        <end position="2309"/>
    </location>
</feature>
<evidence type="ECO:0000256" key="10">
    <source>
        <dbReference type="ARBA" id="ARBA00023201"/>
    </source>
</evidence>
<feature type="transmembrane region" description="Helical" evidence="11">
    <location>
        <begin position="2085"/>
        <end position="2104"/>
    </location>
</feature>
<dbReference type="Pfam" id="PF00474">
    <property type="entry name" value="SSF"/>
    <property type="match status" value="4"/>
</dbReference>
<feature type="transmembrane region" description="Helical" evidence="11">
    <location>
        <begin position="2206"/>
        <end position="2233"/>
    </location>
</feature>
<feature type="transmembrane region" description="Helical" evidence="11">
    <location>
        <begin position="1543"/>
        <end position="1562"/>
    </location>
</feature>
<feature type="transmembrane region" description="Helical" evidence="11">
    <location>
        <begin position="201"/>
        <end position="228"/>
    </location>
</feature>
<feature type="transmembrane region" description="Helical" evidence="11">
    <location>
        <begin position="1706"/>
        <end position="1729"/>
    </location>
</feature>
<feature type="transmembrane region" description="Helical" evidence="11">
    <location>
        <begin position="167"/>
        <end position="189"/>
    </location>
</feature>
<accession>A0A232F1U3</accession>
<evidence type="ECO:0000256" key="8">
    <source>
        <dbReference type="ARBA" id="ARBA00023065"/>
    </source>
</evidence>
<dbReference type="InterPro" id="IPR038377">
    <property type="entry name" value="Na/Glc_symporter_sf"/>
</dbReference>
<feature type="transmembrane region" description="Helical" evidence="11">
    <location>
        <begin position="1142"/>
        <end position="1162"/>
    </location>
</feature>
<feature type="transmembrane region" description="Helical" evidence="11">
    <location>
        <begin position="1976"/>
        <end position="1999"/>
    </location>
</feature>
<feature type="transmembrane region" description="Helical" evidence="11">
    <location>
        <begin position="1750"/>
        <end position="1769"/>
    </location>
</feature>
<name>A0A232F1U3_9HYME</name>
<evidence type="ECO:0000256" key="5">
    <source>
        <dbReference type="ARBA" id="ARBA00022692"/>
    </source>
</evidence>
<keyword evidence="13" id="KW-1185">Reference proteome</keyword>
<dbReference type="STRING" id="543379.A0A232F1U3"/>
<gene>
    <name evidence="12" type="ORF">TSAR_006082</name>
</gene>
<dbReference type="NCBIfam" id="TIGR00813">
    <property type="entry name" value="sss"/>
    <property type="match status" value="4"/>
</dbReference>
<organism evidence="12 13">
    <name type="scientific">Trichomalopsis sarcophagae</name>
    <dbReference type="NCBI Taxonomy" id="543379"/>
    <lineage>
        <taxon>Eukaryota</taxon>
        <taxon>Metazoa</taxon>
        <taxon>Ecdysozoa</taxon>
        <taxon>Arthropoda</taxon>
        <taxon>Hexapoda</taxon>
        <taxon>Insecta</taxon>
        <taxon>Pterygota</taxon>
        <taxon>Neoptera</taxon>
        <taxon>Endopterygota</taxon>
        <taxon>Hymenoptera</taxon>
        <taxon>Apocrita</taxon>
        <taxon>Proctotrupomorpha</taxon>
        <taxon>Chalcidoidea</taxon>
        <taxon>Pteromalidae</taxon>
        <taxon>Pteromalinae</taxon>
        <taxon>Trichomalopsis</taxon>
    </lineage>
</organism>
<evidence type="ECO:0000313" key="12">
    <source>
        <dbReference type="EMBL" id="OXU24490.1"/>
    </source>
</evidence>
<feature type="transmembrane region" description="Helical" evidence="11">
    <location>
        <begin position="641"/>
        <end position="665"/>
    </location>
</feature>
<feature type="transmembrane region" description="Helical" evidence="11">
    <location>
        <begin position="1823"/>
        <end position="1844"/>
    </location>
</feature>
<keyword evidence="4" id="KW-1003">Cell membrane</keyword>
<feature type="transmembrane region" description="Helical" evidence="11">
    <location>
        <begin position="1640"/>
        <end position="1662"/>
    </location>
</feature>
<feature type="transmembrane region" description="Helical" evidence="11">
    <location>
        <begin position="1183"/>
        <end position="1202"/>
    </location>
</feature>
<feature type="transmembrane region" description="Helical" evidence="11">
    <location>
        <begin position="1406"/>
        <end position="1428"/>
    </location>
</feature>
<feature type="transmembrane region" description="Helical" evidence="11">
    <location>
        <begin position="686"/>
        <end position="707"/>
    </location>
</feature>